<evidence type="ECO:0000256" key="1">
    <source>
        <dbReference type="SAM" id="MobiDB-lite"/>
    </source>
</evidence>
<proteinExistence type="predicted"/>
<organism evidence="2 3">
    <name type="scientific">Perca fluviatilis</name>
    <name type="common">European perch</name>
    <dbReference type="NCBI Taxonomy" id="8168"/>
    <lineage>
        <taxon>Eukaryota</taxon>
        <taxon>Metazoa</taxon>
        <taxon>Chordata</taxon>
        <taxon>Craniata</taxon>
        <taxon>Vertebrata</taxon>
        <taxon>Euteleostomi</taxon>
        <taxon>Actinopterygii</taxon>
        <taxon>Neopterygii</taxon>
        <taxon>Teleostei</taxon>
        <taxon>Neoteleostei</taxon>
        <taxon>Acanthomorphata</taxon>
        <taxon>Eupercaria</taxon>
        <taxon>Perciformes</taxon>
        <taxon>Percoidei</taxon>
        <taxon>Percidae</taxon>
        <taxon>Percinae</taxon>
        <taxon>Perca</taxon>
    </lineage>
</organism>
<feature type="compositionally biased region" description="Polar residues" evidence="1">
    <location>
        <begin position="7"/>
        <end position="19"/>
    </location>
</feature>
<keyword evidence="3" id="KW-1185">Reference proteome</keyword>
<feature type="region of interest" description="Disordered" evidence="1">
    <location>
        <begin position="1"/>
        <end position="23"/>
    </location>
</feature>
<dbReference type="AlphaFoldDB" id="A0A6A5E3T1"/>
<dbReference type="InterPro" id="IPR039697">
    <property type="entry name" value="Alcohol_dehydrogenase_Fe"/>
</dbReference>
<dbReference type="SUPFAM" id="SSF56796">
    <property type="entry name" value="Dehydroquinate synthase-like"/>
    <property type="match status" value="1"/>
</dbReference>
<evidence type="ECO:0000313" key="3">
    <source>
        <dbReference type="Proteomes" id="UP000465112"/>
    </source>
</evidence>
<name>A0A6A5E3T1_PERFL</name>
<dbReference type="EMBL" id="VHII01000011">
    <property type="protein sequence ID" value="KAF1383121.1"/>
    <property type="molecule type" value="Genomic_DNA"/>
</dbReference>
<dbReference type="Gene3D" id="1.20.1090.10">
    <property type="entry name" value="Dehydroquinate synthase-like - alpha domain"/>
    <property type="match status" value="1"/>
</dbReference>
<dbReference type="PANTHER" id="PTHR11496:SF83">
    <property type="entry name" value="HYDROXYACID-OXOACID TRANSHYDROGENASE, MITOCHONDRIAL"/>
    <property type="match status" value="1"/>
</dbReference>
<accession>A0A6A5E3T1</accession>
<reference evidence="2 3" key="1">
    <citation type="submission" date="2019-06" db="EMBL/GenBank/DDBJ databases">
        <title>A chromosome-scale genome assembly of the European perch, Perca fluviatilis.</title>
        <authorList>
            <person name="Roques C."/>
            <person name="Zahm M."/>
            <person name="Cabau C."/>
            <person name="Klopp C."/>
            <person name="Bouchez O."/>
            <person name="Donnadieu C."/>
            <person name="Kuhl H."/>
            <person name="Gislard M."/>
            <person name="Guendouz S."/>
            <person name="Journot L."/>
            <person name="Haffray P."/>
            <person name="Bestin A."/>
            <person name="Morvezen R."/>
            <person name="Feron R."/>
            <person name="Wen M."/>
            <person name="Jouanno E."/>
            <person name="Herpin A."/>
            <person name="Schartl M."/>
            <person name="Postlethwait J."/>
            <person name="Schaerlinger B."/>
            <person name="Chardard D."/>
            <person name="Lecocq T."/>
            <person name="Poncet C."/>
            <person name="Jaffrelo L."/>
            <person name="Lampietro C."/>
            <person name="Guiguen Y."/>
        </authorList>
    </citation>
    <scope>NUCLEOTIDE SEQUENCE [LARGE SCALE GENOMIC DNA]</scope>
    <source>
        <tissue evidence="2">Blood</tissue>
    </source>
</reference>
<comment type="caution">
    <text evidence="2">The sequence shown here is derived from an EMBL/GenBank/DDBJ whole genome shotgun (WGS) entry which is preliminary data.</text>
</comment>
<dbReference type="Proteomes" id="UP000465112">
    <property type="component" value="Chromosome 11"/>
</dbReference>
<evidence type="ECO:0008006" key="4">
    <source>
        <dbReference type="Google" id="ProtNLM"/>
    </source>
</evidence>
<dbReference type="PANTHER" id="PTHR11496">
    <property type="entry name" value="ALCOHOL DEHYDROGENASE"/>
    <property type="match status" value="1"/>
</dbReference>
<sequence>MRRDSTRATSAGGPSSGADTRQVKRADAGLLLADVLRELLFSLQVEDGLVAVGYGTEDIPALVRGTVPQERVTKLSPREHTEEDLSRLFEASMKLY</sequence>
<evidence type="ECO:0000313" key="2">
    <source>
        <dbReference type="EMBL" id="KAF1383121.1"/>
    </source>
</evidence>
<protein>
    <recommendedName>
        <fullName evidence="4">Alcohol dehydrogenase iron-containing protein 1</fullName>
    </recommendedName>
</protein>
<dbReference type="GO" id="GO:0005739">
    <property type="term" value="C:mitochondrion"/>
    <property type="evidence" value="ECO:0007669"/>
    <property type="project" value="TreeGrafter"/>
</dbReference>
<gene>
    <name evidence="2" type="ORF">PFLUV_G00128010</name>
</gene>
<dbReference type="GO" id="GO:0004022">
    <property type="term" value="F:alcohol dehydrogenase (NAD+) activity"/>
    <property type="evidence" value="ECO:0007669"/>
    <property type="project" value="TreeGrafter"/>
</dbReference>